<dbReference type="EMBL" id="JBHVBU010000123">
    <property type="protein sequence ID" value="MFE7967061.1"/>
    <property type="molecule type" value="Genomic_DNA"/>
</dbReference>
<keyword evidence="4" id="KW-1185">Reference proteome</keyword>
<reference evidence="3 4" key="1">
    <citation type="submission" date="2024-09" db="EMBL/GenBank/DDBJ databases">
        <title>The Natural Products Discovery Center: Release of the First 8490 Sequenced Strains for Exploring Actinobacteria Biosynthetic Diversity.</title>
        <authorList>
            <person name="Kalkreuter E."/>
            <person name="Kautsar S.A."/>
            <person name="Yang D."/>
            <person name="Bader C.D."/>
            <person name="Teijaro C.N."/>
            <person name="Fluegel L."/>
            <person name="Davis C.M."/>
            <person name="Simpson J.R."/>
            <person name="Lauterbach L."/>
            <person name="Steele A.D."/>
            <person name="Gui C."/>
            <person name="Meng S."/>
            <person name="Li G."/>
            <person name="Viehrig K."/>
            <person name="Ye F."/>
            <person name="Su P."/>
            <person name="Kiefer A.F."/>
            <person name="Nichols A."/>
            <person name="Cepeda A.J."/>
            <person name="Yan W."/>
            <person name="Fan B."/>
            <person name="Jiang Y."/>
            <person name="Adhikari A."/>
            <person name="Zheng C.-J."/>
            <person name="Schuster L."/>
            <person name="Cowan T.M."/>
            <person name="Smanski M.J."/>
            <person name="Chevrette M.G."/>
            <person name="De Carvalho L.P.S."/>
            <person name="Shen B."/>
        </authorList>
    </citation>
    <scope>NUCLEOTIDE SEQUENCE [LARGE SCALE GENOMIC DNA]</scope>
    <source>
        <strain evidence="3 4">NPDC057399</strain>
    </source>
</reference>
<feature type="domain" description="UspA" evidence="2">
    <location>
        <begin position="24"/>
        <end position="78"/>
    </location>
</feature>
<dbReference type="SUPFAM" id="SSF52402">
    <property type="entry name" value="Adenine nucleotide alpha hydrolases-like"/>
    <property type="match status" value="1"/>
</dbReference>
<evidence type="ECO:0000256" key="1">
    <source>
        <dbReference type="SAM" id="MobiDB-lite"/>
    </source>
</evidence>
<dbReference type="Gene3D" id="3.40.50.620">
    <property type="entry name" value="HUPs"/>
    <property type="match status" value="1"/>
</dbReference>
<dbReference type="Proteomes" id="UP001600650">
    <property type="component" value="Unassembled WGS sequence"/>
</dbReference>
<proteinExistence type="predicted"/>
<dbReference type="InterPro" id="IPR006016">
    <property type="entry name" value="UspA"/>
</dbReference>
<organism evidence="3 4">
    <name type="scientific">Streptomyces cellulosae</name>
    <dbReference type="NCBI Taxonomy" id="1968"/>
    <lineage>
        <taxon>Bacteria</taxon>
        <taxon>Bacillati</taxon>
        <taxon>Actinomycetota</taxon>
        <taxon>Actinomycetes</taxon>
        <taxon>Kitasatosporales</taxon>
        <taxon>Streptomycetaceae</taxon>
        <taxon>Streptomyces</taxon>
    </lineage>
</organism>
<evidence type="ECO:0000313" key="4">
    <source>
        <dbReference type="Proteomes" id="UP001600650"/>
    </source>
</evidence>
<gene>
    <name evidence="3" type="ORF">ACFU0X_29150</name>
</gene>
<comment type="caution">
    <text evidence="3">The sequence shown here is derived from an EMBL/GenBank/DDBJ whole genome shotgun (WGS) entry which is preliminary data.</text>
</comment>
<accession>A0ABW6JNS8</accession>
<sequence length="80" mass="8341">MAALPDGRAPGVAGQVPRRRGAETVAEGKPADALLKAASDARLLVVGHRIPGRPSLPRTGPVTHAMIQQARCPLVVVPHR</sequence>
<evidence type="ECO:0000313" key="3">
    <source>
        <dbReference type="EMBL" id="MFE7967061.1"/>
    </source>
</evidence>
<feature type="region of interest" description="Disordered" evidence="1">
    <location>
        <begin position="1"/>
        <end position="27"/>
    </location>
</feature>
<protein>
    <submittedName>
        <fullName evidence="3">Universal stress protein</fullName>
    </submittedName>
</protein>
<dbReference type="RefSeq" id="WP_381728401.1">
    <property type="nucleotide sequence ID" value="NZ_JBHVBU010000123.1"/>
</dbReference>
<dbReference type="Pfam" id="PF00582">
    <property type="entry name" value="Usp"/>
    <property type="match status" value="1"/>
</dbReference>
<name>A0ABW6JNS8_STRCE</name>
<dbReference type="InterPro" id="IPR014729">
    <property type="entry name" value="Rossmann-like_a/b/a_fold"/>
</dbReference>
<evidence type="ECO:0000259" key="2">
    <source>
        <dbReference type="Pfam" id="PF00582"/>
    </source>
</evidence>